<dbReference type="InterPro" id="IPR014105">
    <property type="entry name" value="Carotenoid/retinoid_OxRdtase"/>
</dbReference>
<comment type="pathway">
    <text evidence="2 9">Carotenoid biosynthesis.</text>
</comment>
<evidence type="ECO:0000256" key="7">
    <source>
        <dbReference type="ARBA" id="ARBA00023002"/>
    </source>
</evidence>
<gene>
    <name evidence="11" type="ORF">POL25_10155</name>
</gene>
<keyword evidence="12" id="KW-1185">Reference proteome</keyword>
<dbReference type="PROSITE" id="PS00982">
    <property type="entry name" value="PHYTOENE_DH"/>
    <property type="match status" value="1"/>
</dbReference>
<keyword evidence="7 9" id="KW-0560">Oxidoreductase</keyword>
<dbReference type="Gene3D" id="3.50.50.60">
    <property type="entry name" value="FAD/NAD(P)-binding domain"/>
    <property type="match status" value="2"/>
</dbReference>
<evidence type="ECO:0000259" key="10">
    <source>
        <dbReference type="Pfam" id="PF01593"/>
    </source>
</evidence>
<dbReference type="EMBL" id="JAQNDL010000001">
    <property type="protein sequence ID" value="MDC0717255.1"/>
    <property type="molecule type" value="Genomic_DNA"/>
</dbReference>
<dbReference type="InterPro" id="IPR036188">
    <property type="entry name" value="FAD/NAD-bd_sf"/>
</dbReference>
<comment type="similarity">
    <text evidence="3 9">Belongs to the carotenoid/retinoid oxidoreductase family.</text>
</comment>
<evidence type="ECO:0000256" key="9">
    <source>
        <dbReference type="RuleBase" id="RU362075"/>
    </source>
</evidence>
<dbReference type="SUPFAM" id="SSF51905">
    <property type="entry name" value="FAD/NAD(P)-binding domain"/>
    <property type="match status" value="1"/>
</dbReference>
<evidence type="ECO:0000256" key="4">
    <source>
        <dbReference type="ARBA" id="ARBA00022630"/>
    </source>
</evidence>
<sequence length="508" mass="56747">MSEQDRVIVIGSGLGGLAAAIRLRARGHEVLVLEAMDQPGGRAAVFEQDGFSFDAGPTVVTASHLFDELFALVGRERRDYVQFVPVDPFYRVLFPDGSAFDYVGDEARLLAQIEQFSPRDVDGYRRLAAQAREIFDIGYTELVDRPFDRFGDMLKIVPDLARLGCWRSMYEWVSRSIADERLRQVFTFQPLLIGGNPFRAPAIYALIHWLERKWGVEFALGGTTAIVKAMVRLLDELGVEVRLGASVAEIEVEGGRATAVRTAAGERIACGAVVSNADPATVYTRLVAPRHRRWNNDFLVKRKKLSMGLFVGYFGTDRTWPELAHHTIILGPRYRELLEDIFERKILAEDFSLYLHAPTRTDPNLAPPGCEAFYVLSPVPNTQAEGLDWDRLGADYFGKIVDFLSEQHVPGLREHIVTRKHVTPRYFETTLQSYGGAAFGPEPRLTQSAYFRYHNTSEDVRGLYFVGAGTHPGAGMPGVLCSAKVLERVMPEPGRKGHVARDMRGAGR</sequence>
<comment type="cofactor">
    <cofactor evidence="1">
        <name>FAD</name>
        <dbReference type="ChEBI" id="CHEBI:57692"/>
    </cofactor>
</comment>
<feature type="domain" description="Amine oxidase" evidence="10">
    <location>
        <begin position="14"/>
        <end position="483"/>
    </location>
</feature>
<evidence type="ECO:0000256" key="3">
    <source>
        <dbReference type="ARBA" id="ARBA00006046"/>
    </source>
</evidence>
<evidence type="ECO:0000256" key="1">
    <source>
        <dbReference type="ARBA" id="ARBA00001974"/>
    </source>
</evidence>
<dbReference type="Proteomes" id="UP001221686">
    <property type="component" value="Unassembled WGS sequence"/>
</dbReference>
<name>A0ABT5DUH9_9BACT</name>
<dbReference type="RefSeq" id="WP_272085741.1">
    <property type="nucleotide sequence ID" value="NZ_JAQNDL010000001.1"/>
</dbReference>
<accession>A0ABT5DUH9</accession>
<dbReference type="InterPro" id="IPR008150">
    <property type="entry name" value="Phytoene_DH_bac_CS"/>
</dbReference>
<evidence type="ECO:0000256" key="5">
    <source>
        <dbReference type="ARBA" id="ARBA00022746"/>
    </source>
</evidence>
<comment type="caution">
    <text evidence="11">The sequence shown here is derived from an EMBL/GenBank/DDBJ whole genome shotgun (WGS) entry which is preliminary data.</text>
</comment>
<protein>
    <recommendedName>
        <fullName evidence="8">Phytoene dehydrogenase</fullName>
    </recommendedName>
</protein>
<proteinExistence type="inferred from homology"/>
<keyword evidence="6" id="KW-0274">FAD</keyword>
<evidence type="ECO:0000256" key="2">
    <source>
        <dbReference type="ARBA" id="ARBA00004829"/>
    </source>
</evidence>
<evidence type="ECO:0000256" key="6">
    <source>
        <dbReference type="ARBA" id="ARBA00022827"/>
    </source>
</evidence>
<dbReference type="PANTHER" id="PTHR43734">
    <property type="entry name" value="PHYTOENE DESATURASE"/>
    <property type="match status" value="1"/>
</dbReference>
<reference evidence="11 12" key="1">
    <citation type="submission" date="2022-11" db="EMBL/GenBank/DDBJ databases">
        <title>Minimal conservation of predation-associated metabolite biosynthetic gene clusters underscores biosynthetic potential of Myxococcota including descriptions for ten novel species: Archangium lansinium sp. nov., Myxococcus landrumus sp. nov., Nannocystis bai.</title>
        <authorList>
            <person name="Ahearne A."/>
            <person name="Stevens C."/>
            <person name="Dowd S."/>
        </authorList>
    </citation>
    <scope>NUCLEOTIDE SEQUENCE [LARGE SCALE GENOMIC DNA]</scope>
    <source>
        <strain evidence="11 12">BB15-2</strain>
    </source>
</reference>
<dbReference type="PANTHER" id="PTHR43734:SF3">
    <property type="entry name" value="B-CAROTENE KETOLASE"/>
    <property type="match status" value="1"/>
</dbReference>
<organism evidence="11 12">
    <name type="scientific">Nannocystis bainbridge</name>
    <dbReference type="NCBI Taxonomy" id="2995303"/>
    <lineage>
        <taxon>Bacteria</taxon>
        <taxon>Pseudomonadati</taxon>
        <taxon>Myxococcota</taxon>
        <taxon>Polyangia</taxon>
        <taxon>Nannocystales</taxon>
        <taxon>Nannocystaceae</taxon>
        <taxon>Nannocystis</taxon>
    </lineage>
</organism>
<keyword evidence="5 9" id="KW-0125">Carotenoid biosynthesis</keyword>
<evidence type="ECO:0000313" key="11">
    <source>
        <dbReference type="EMBL" id="MDC0717255.1"/>
    </source>
</evidence>
<dbReference type="NCBIfam" id="TIGR02734">
    <property type="entry name" value="crtI_fam"/>
    <property type="match status" value="1"/>
</dbReference>
<dbReference type="Pfam" id="PF01593">
    <property type="entry name" value="Amino_oxidase"/>
    <property type="match status" value="1"/>
</dbReference>
<evidence type="ECO:0000313" key="12">
    <source>
        <dbReference type="Proteomes" id="UP001221686"/>
    </source>
</evidence>
<dbReference type="InterPro" id="IPR002937">
    <property type="entry name" value="Amino_oxidase"/>
</dbReference>
<evidence type="ECO:0000256" key="8">
    <source>
        <dbReference type="ARBA" id="ARBA00031986"/>
    </source>
</evidence>
<keyword evidence="4" id="KW-0285">Flavoprotein</keyword>